<evidence type="ECO:0000259" key="13">
    <source>
        <dbReference type="Pfam" id="PF00294"/>
    </source>
</evidence>
<feature type="binding site" evidence="12">
    <location>
        <position position="281"/>
    </location>
    <ligand>
        <name>K(+)</name>
        <dbReference type="ChEBI" id="CHEBI:29103"/>
    </ligand>
</feature>
<dbReference type="PROSITE" id="PS00583">
    <property type="entry name" value="PFKB_KINASES_1"/>
    <property type="match status" value="1"/>
</dbReference>
<feature type="binding site" evidence="12">
    <location>
        <begin position="217"/>
        <end position="222"/>
    </location>
    <ligand>
        <name>ATP</name>
        <dbReference type="ChEBI" id="CHEBI:30616"/>
    </ligand>
</feature>
<evidence type="ECO:0000256" key="8">
    <source>
        <dbReference type="ARBA" id="ARBA00022840"/>
    </source>
</evidence>
<comment type="activity regulation">
    <text evidence="12">Activated by a monovalent cation that binds near, but not in, the active site. The most likely occupant of the site in vivo is potassium. Ion binding induces a conformational change that may alter substrate affinity.</text>
</comment>
<feature type="binding site" evidence="12">
    <location>
        <begin position="37"/>
        <end position="41"/>
    </location>
    <ligand>
        <name>substrate</name>
    </ligand>
</feature>
<comment type="pathway">
    <text evidence="12">Carbohydrate metabolism; D-ribose degradation; D-ribose 5-phosphate from beta-D-ribopyranose: step 2/2.</text>
</comment>
<keyword evidence="12" id="KW-0963">Cytoplasm</keyword>
<feature type="binding site" evidence="12">
    <location>
        <position position="245"/>
    </location>
    <ligand>
        <name>K(+)</name>
        <dbReference type="ChEBI" id="CHEBI:29103"/>
    </ligand>
</feature>
<keyword evidence="6 12" id="KW-0547">Nucleotide-binding</keyword>
<dbReference type="InterPro" id="IPR011877">
    <property type="entry name" value="Ribokinase"/>
</dbReference>
<comment type="catalytic activity">
    <reaction evidence="12">
        <text>D-ribose + ATP = D-ribose 5-phosphate + ADP + H(+)</text>
        <dbReference type="Rhea" id="RHEA:13697"/>
        <dbReference type="ChEBI" id="CHEBI:15378"/>
        <dbReference type="ChEBI" id="CHEBI:30616"/>
        <dbReference type="ChEBI" id="CHEBI:47013"/>
        <dbReference type="ChEBI" id="CHEBI:78346"/>
        <dbReference type="ChEBI" id="CHEBI:456216"/>
        <dbReference type="EC" id="2.7.1.15"/>
    </reaction>
</comment>
<organism evidence="14 15">
    <name type="scientific">Micavibrio aeruginosavorus</name>
    <dbReference type="NCBI Taxonomy" id="349221"/>
    <lineage>
        <taxon>Bacteria</taxon>
        <taxon>Pseudomonadati</taxon>
        <taxon>Bdellovibrionota</taxon>
        <taxon>Bdellovibrionia</taxon>
        <taxon>Bdellovibrionales</taxon>
        <taxon>Pseudobdellovibrionaceae</taxon>
        <taxon>Micavibrio</taxon>
    </lineage>
</organism>
<dbReference type="GO" id="GO:0019303">
    <property type="term" value="P:D-ribose catabolic process"/>
    <property type="evidence" value="ECO:0007669"/>
    <property type="project" value="UniProtKB-UniRule"/>
</dbReference>
<evidence type="ECO:0000256" key="4">
    <source>
        <dbReference type="ARBA" id="ARBA00022679"/>
    </source>
</evidence>
<evidence type="ECO:0000313" key="14">
    <source>
        <dbReference type="EMBL" id="PZO83704.1"/>
    </source>
</evidence>
<feature type="binding site" evidence="12">
    <location>
        <position position="284"/>
    </location>
    <ligand>
        <name>K(+)</name>
        <dbReference type="ChEBI" id="CHEBI:29103"/>
    </ligand>
</feature>
<evidence type="ECO:0000256" key="11">
    <source>
        <dbReference type="ARBA" id="ARBA00023277"/>
    </source>
</evidence>
<keyword evidence="10 12" id="KW-0630">Potassium</keyword>
<feature type="binding site" evidence="12">
    <location>
        <position position="286"/>
    </location>
    <ligand>
        <name>K(+)</name>
        <dbReference type="ChEBI" id="CHEBI:29103"/>
    </ligand>
</feature>
<dbReference type="EMBL" id="QFNK01000201">
    <property type="protein sequence ID" value="PZO83704.1"/>
    <property type="molecule type" value="Genomic_DNA"/>
</dbReference>
<feature type="binding site" evidence="12">
    <location>
        <begin position="250"/>
        <end position="251"/>
    </location>
    <ligand>
        <name>ATP</name>
        <dbReference type="ChEBI" id="CHEBI:30616"/>
    </ligand>
</feature>
<keyword evidence="4 12" id="KW-0808">Transferase</keyword>
<evidence type="ECO:0000256" key="12">
    <source>
        <dbReference type="HAMAP-Rule" id="MF_01987"/>
    </source>
</evidence>
<evidence type="ECO:0000256" key="10">
    <source>
        <dbReference type="ARBA" id="ARBA00022958"/>
    </source>
</evidence>
<feature type="binding site" evidence="12">
    <location>
        <position position="290"/>
    </location>
    <ligand>
        <name>K(+)</name>
        <dbReference type="ChEBI" id="CHEBI:29103"/>
    </ligand>
</feature>
<evidence type="ECO:0000256" key="7">
    <source>
        <dbReference type="ARBA" id="ARBA00022777"/>
    </source>
</evidence>
<comment type="cofactor">
    <cofactor evidence="12">
        <name>Mg(2+)</name>
        <dbReference type="ChEBI" id="CHEBI:18420"/>
    </cofactor>
    <text evidence="12">Requires a divalent cation, most likely magnesium in vivo, as an electrophilic catalyst to aid phosphoryl group transfer. It is the chelate of the metal and the nucleotide that is the actual substrate.</text>
</comment>
<dbReference type="InterPro" id="IPR002139">
    <property type="entry name" value="Ribo/fructo_kinase"/>
</dbReference>
<dbReference type="GO" id="GO:0046872">
    <property type="term" value="F:metal ion binding"/>
    <property type="evidence" value="ECO:0007669"/>
    <property type="project" value="UniProtKB-KW"/>
</dbReference>
<evidence type="ECO:0000256" key="2">
    <source>
        <dbReference type="ARBA" id="ARBA00012035"/>
    </source>
</evidence>
<feature type="domain" description="Carbohydrate kinase PfkB" evidence="13">
    <location>
        <begin position="2"/>
        <end position="292"/>
    </location>
</feature>
<feature type="binding site" evidence="12">
    <location>
        <position position="251"/>
    </location>
    <ligand>
        <name>substrate</name>
    </ligand>
</feature>
<dbReference type="GO" id="GO:0005829">
    <property type="term" value="C:cytosol"/>
    <property type="evidence" value="ECO:0007669"/>
    <property type="project" value="TreeGrafter"/>
</dbReference>
<accession>A0A2W4ZMY3</accession>
<dbReference type="Gene3D" id="3.40.1190.20">
    <property type="match status" value="1"/>
</dbReference>
<feature type="active site" description="Proton acceptor" evidence="12">
    <location>
        <position position="251"/>
    </location>
</feature>
<dbReference type="InterPro" id="IPR011611">
    <property type="entry name" value="PfkB_dom"/>
</dbReference>
<comment type="function">
    <text evidence="12">Catalyzes the phosphorylation of ribose at O-5 in a reaction requiring ATP and magnesium. The resulting D-ribose-5-phosphate can then be used either for sythesis of nucleotides, histidine, and tryptophan, or as a component of the pentose phosphate pathway.</text>
</comment>
<comment type="caution">
    <text evidence="14">The sequence shown here is derived from an EMBL/GenBank/DDBJ whole genome shotgun (WGS) entry which is preliminary data.</text>
</comment>
<keyword evidence="9 12" id="KW-0460">Magnesium</keyword>
<evidence type="ECO:0000256" key="1">
    <source>
        <dbReference type="ARBA" id="ARBA00005380"/>
    </source>
</evidence>
<sequence>MIVVFGSINMDVHMRLQAFPKAGETVLSPAYEMSPGGKGANQALACARSGAKTAIVGKIGDDAAGQKILGNLRRNEVMTSGAGISDDLPTGMAFVMTDKSGENQIIVASGANAEVKSEQVPNEILNANAIVLMQMEVPVAETLELAHRAKKQGARVILNLAPAAAIPVAALQDIDYVVVNEGEAEVLAEAIGAARGGNPLETARAIALKGGTNCIVTLGAKGAAVLLKEGGGFYVPAMALENVVDTTGAGDCFCGTLAASLYAKQDIASALRRASVAGSLACTKNGAQDSFPFSDEIETALKSFPQTQAL</sequence>
<dbReference type="AlphaFoldDB" id="A0A2W4ZMY3"/>
<keyword evidence="8 12" id="KW-0067">ATP-binding</keyword>
<comment type="caution">
    <text evidence="12">Lacks conserved residue(s) required for the propagation of feature annotation.</text>
</comment>
<dbReference type="CDD" id="cd01174">
    <property type="entry name" value="ribokinase"/>
    <property type="match status" value="1"/>
</dbReference>
<feature type="binding site" evidence="12">
    <location>
        <position position="136"/>
    </location>
    <ligand>
        <name>substrate</name>
    </ligand>
</feature>
<comment type="similarity">
    <text evidence="12">Belongs to the carbohydrate kinase PfkB family. Ribokinase subfamily.</text>
</comment>
<dbReference type="InterPro" id="IPR029056">
    <property type="entry name" value="Ribokinase-like"/>
</dbReference>
<protein>
    <recommendedName>
        <fullName evidence="3 12">Ribokinase</fullName>
        <shortName evidence="12">RK</shortName>
        <ecNumber evidence="2 12">2.7.1.15</ecNumber>
    </recommendedName>
</protein>
<dbReference type="UniPathway" id="UPA00916">
    <property type="reaction ID" value="UER00889"/>
</dbReference>
<dbReference type="PRINTS" id="PR00990">
    <property type="entry name" value="RIBOKINASE"/>
</dbReference>
<keyword evidence="5 12" id="KW-0479">Metal-binding</keyword>
<feature type="binding site" evidence="12">
    <location>
        <begin position="9"/>
        <end position="11"/>
    </location>
    <ligand>
        <name>substrate</name>
    </ligand>
</feature>
<proteinExistence type="inferred from homology"/>
<dbReference type="HAMAP" id="MF_01987">
    <property type="entry name" value="Ribokinase"/>
    <property type="match status" value="1"/>
</dbReference>
<evidence type="ECO:0000256" key="9">
    <source>
        <dbReference type="ARBA" id="ARBA00022842"/>
    </source>
</evidence>
<evidence type="ECO:0000256" key="3">
    <source>
        <dbReference type="ARBA" id="ARBA00016943"/>
    </source>
</evidence>
<comment type="similarity">
    <text evidence="1">Belongs to the carbohydrate kinase pfkB family.</text>
</comment>
<dbReference type="PANTHER" id="PTHR10584:SF166">
    <property type="entry name" value="RIBOKINASE"/>
    <property type="match status" value="1"/>
</dbReference>
<comment type="subunit">
    <text evidence="12">Homodimer.</text>
</comment>
<evidence type="ECO:0000313" key="15">
    <source>
        <dbReference type="Proteomes" id="UP000249557"/>
    </source>
</evidence>
<dbReference type="SUPFAM" id="SSF53613">
    <property type="entry name" value="Ribokinase-like"/>
    <property type="match status" value="1"/>
</dbReference>
<reference evidence="14 15" key="1">
    <citation type="submission" date="2017-08" db="EMBL/GenBank/DDBJ databases">
        <title>Infants hospitalized years apart are colonized by the same room-sourced microbial strains.</title>
        <authorList>
            <person name="Brooks B."/>
            <person name="Olm M.R."/>
            <person name="Firek B.A."/>
            <person name="Baker R."/>
            <person name="Thomas B.C."/>
            <person name="Morowitz M.J."/>
            <person name="Banfield J.F."/>
        </authorList>
    </citation>
    <scope>NUCLEOTIDE SEQUENCE [LARGE SCALE GENOMIC DNA]</scope>
    <source>
        <strain evidence="14">S2_018_000_R2_104</strain>
    </source>
</reference>
<keyword evidence="11 12" id="KW-0119">Carbohydrate metabolism</keyword>
<evidence type="ECO:0000256" key="5">
    <source>
        <dbReference type="ARBA" id="ARBA00022723"/>
    </source>
</evidence>
<dbReference type="Pfam" id="PF00294">
    <property type="entry name" value="PfkB"/>
    <property type="match status" value="1"/>
</dbReference>
<dbReference type="EC" id="2.7.1.15" evidence="2 12"/>
<name>A0A2W4ZMY3_9BACT</name>
<dbReference type="PANTHER" id="PTHR10584">
    <property type="entry name" value="SUGAR KINASE"/>
    <property type="match status" value="1"/>
</dbReference>
<feature type="binding site" evidence="12">
    <location>
        <position position="180"/>
    </location>
    <ligand>
        <name>ATP</name>
        <dbReference type="ChEBI" id="CHEBI:30616"/>
    </ligand>
</feature>
<dbReference type="Proteomes" id="UP000249557">
    <property type="component" value="Unassembled WGS sequence"/>
</dbReference>
<dbReference type="InterPro" id="IPR002173">
    <property type="entry name" value="Carboh/pur_kinase_PfkB_CS"/>
</dbReference>
<dbReference type="GO" id="GO:0004747">
    <property type="term" value="F:ribokinase activity"/>
    <property type="evidence" value="ECO:0007669"/>
    <property type="project" value="UniProtKB-UniRule"/>
</dbReference>
<gene>
    <name evidence="12" type="primary">rbsK</name>
    <name evidence="14" type="ORF">DI626_08860</name>
</gene>
<dbReference type="GO" id="GO:0005524">
    <property type="term" value="F:ATP binding"/>
    <property type="evidence" value="ECO:0007669"/>
    <property type="project" value="UniProtKB-UniRule"/>
</dbReference>
<evidence type="ECO:0000256" key="6">
    <source>
        <dbReference type="ARBA" id="ARBA00022741"/>
    </source>
</evidence>
<keyword evidence="7 12" id="KW-0418">Kinase</keyword>
<feature type="binding site" evidence="12">
    <location>
        <position position="247"/>
    </location>
    <ligand>
        <name>K(+)</name>
        <dbReference type="ChEBI" id="CHEBI:29103"/>
    </ligand>
</feature>
<comment type="subcellular location">
    <subcellularLocation>
        <location evidence="12">Cytoplasm</location>
    </subcellularLocation>
</comment>